<dbReference type="Proteomes" id="UP000003688">
    <property type="component" value="Unassembled WGS sequence"/>
</dbReference>
<sequence length="98" mass="11005" precursor="true">MDYITKIFILLFIVIAPFLTGCASDQSAAAFEYKTVMVSGIPDSANGSPIHVIQNETIERLQSQGWEVYKCTASHPLPDICHYYYSLRRPKAQIQPVP</sequence>
<dbReference type="AlphaFoldDB" id="B9XHF5"/>
<evidence type="ECO:0000313" key="1">
    <source>
        <dbReference type="EMBL" id="EEF60790.1"/>
    </source>
</evidence>
<comment type="caution">
    <text evidence="1">The sequence shown here is derived from an EMBL/GenBank/DDBJ whole genome shotgun (WGS) entry which is preliminary data.</text>
</comment>
<dbReference type="PROSITE" id="PS51257">
    <property type="entry name" value="PROKAR_LIPOPROTEIN"/>
    <property type="match status" value="1"/>
</dbReference>
<dbReference type="RefSeq" id="WP_007415249.1">
    <property type="nucleotide sequence ID" value="NZ_ABOX02000014.1"/>
</dbReference>
<evidence type="ECO:0000313" key="2">
    <source>
        <dbReference type="Proteomes" id="UP000003688"/>
    </source>
</evidence>
<organism evidence="1 2">
    <name type="scientific">Pedosphaera parvula (strain Ellin514)</name>
    <dbReference type="NCBI Taxonomy" id="320771"/>
    <lineage>
        <taxon>Bacteria</taxon>
        <taxon>Pseudomonadati</taxon>
        <taxon>Verrucomicrobiota</taxon>
        <taxon>Pedosphaerae</taxon>
        <taxon>Pedosphaerales</taxon>
        <taxon>Pedosphaeraceae</taxon>
        <taxon>Pedosphaera</taxon>
    </lineage>
</organism>
<reference evidence="1 2" key="1">
    <citation type="journal article" date="2011" name="J. Bacteriol.">
        <title>Genome sequence of 'Pedosphaera parvula' Ellin514, an aerobic Verrucomicrobial isolate from pasture soil.</title>
        <authorList>
            <person name="Kant R."/>
            <person name="van Passel M.W."/>
            <person name="Sangwan P."/>
            <person name="Palva A."/>
            <person name="Lucas S."/>
            <person name="Copeland A."/>
            <person name="Lapidus A."/>
            <person name="Glavina Del Rio T."/>
            <person name="Dalin E."/>
            <person name="Tice H."/>
            <person name="Bruce D."/>
            <person name="Goodwin L."/>
            <person name="Pitluck S."/>
            <person name="Chertkov O."/>
            <person name="Larimer F.W."/>
            <person name="Land M.L."/>
            <person name="Hauser L."/>
            <person name="Brettin T.S."/>
            <person name="Detter J.C."/>
            <person name="Han S."/>
            <person name="de Vos W.M."/>
            <person name="Janssen P.H."/>
            <person name="Smidt H."/>
        </authorList>
    </citation>
    <scope>NUCLEOTIDE SEQUENCE [LARGE SCALE GENOMIC DNA]</scope>
    <source>
        <strain evidence="1 2">Ellin514</strain>
    </source>
</reference>
<keyword evidence="2" id="KW-1185">Reference proteome</keyword>
<protein>
    <recommendedName>
        <fullName evidence="3">Lipoprotein</fullName>
    </recommendedName>
</protein>
<proteinExistence type="predicted"/>
<gene>
    <name evidence="1" type="ORF">Cflav_PD3648</name>
</gene>
<name>B9XHF5_PEDPL</name>
<evidence type="ECO:0008006" key="3">
    <source>
        <dbReference type="Google" id="ProtNLM"/>
    </source>
</evidence>
<dbReference type="EMBL" id="ABOX02000014">
    <property type="protein sequence ID" value="EEF60790.1"/>
    <property type="molecule type" value="Genomic_DNA"/>
</dbReference>
<accession>B9XHF5</accession>
<dbReference type="STRING" id="320771.Cflav_PD3648"/>